<dbReference type="InterPro" id="IPR016024">
    <property type="entry name" value="ARM-type_fold"/>
</dbReference>
<reference evidence="4" key="1">
    <citation type="submission" date="2025-08" db="UniProtKB">
        <authorList>
            <consortium name="RefSeq"/>
        </authorList>
    </citation>
    <scope>IDENTIFICATION</scope>
</reference>
<dbReference type="Proteomes" id="UP000515152">
    <property type="component" value="Chromosome 17"/>
</dbReference>
<dbReference type="InterPro" id="IPR013105">
    <property type="entry name" value="TPR_2"/>
</dbReference>
<evidence type="ECO:0000313" key="3">
    <source>
        <dbReference type="Proteomes" id="UP000515152"/>
    </source>
</evidence>
<dbReference type="RefSeq" id="XP_031440150.1">
    <property type="nucleotide sequence ID" value="XM_031584290.2"/>
</dbReference>
<dbReference type="InterPro" id="IPR011990">
    <property type="entry name" value="TPR-like_helical_dom_sf"/>
</dbReference>
<accession>A0A6P8GLY9</accession>
<protein>
    <submittedName>
        <fullName evidence="4">Tetratricopeptide repeat protein 12 isoform X1</fullName>
    </submittedName>
</protein>
<evidence type="ECO:0000313" key="4">
    <source>
        <dbReference type="RefSeq" id="XP_031440150.1"/>
    </source>
</evidence>
<dbReference type="GO" id="GO:0007288">
    <property type="term" value="P:sperm axoneme assembly"/>
    <property type="evidence" value="ECO:0007669"/>
    <property type="project" value="TreeGrafter"/>
</dbReference>
<dbReference type="SUPFAM" id="SSF48371">
    <property type="entry name" value="ARM repeat"/>
    <property type="match status" value="1"/>
</dbReference>
<dbReference type="AlphaFoldDB" id="A0A6P8GLY9"/>
<name>A0A6P8GLY9_CLUHA</name>
<dbReference type="KEGG" id="char:105903787"/>
<keyword evidence="1" id="KW-0677">Repeat</keyword>
<dbReference type="Pfam" id="PF13181">
    <property type="entry name" value="TPR_8"/>
    <property type="match status" value="1"/>
</dbReference>
<dbReference type="PANTHER" id="PTHR46540">
    <property type="entry name" value="TETRATRICOPEPTIDE REPEAT PROTEIN 12"/>
    <property type="match status" value="1"/>
</dbReference>
<dbReference type="OrthoDB" id="629492at2759"/>
<dbReference type="GO" id="GO:0005813">
    <property type="term" value="C:centrosome"/>
    <property type="evidence" value="ECO:0007669"/>
    <property type="project" value="TreeGrafter"/>
</dbReference>
<gene>
    <name evidence="4" type="primary">ttc12</name>
</gene>
<dbReference type="InterPro" id="IPR043195">
    <property type="entry name" value="TTC12"/>
</dbReference>
<dbReference type="PROSITE" id="PS50005">
    <property type="entry name" value="TPR"/>
    <property type="match status" value="1"/>
</dbReference>
<dbReference type="PANTHER" id="PTHR46540:SF1">
    <property type="entry name" value="TETRATRICOPEPTIDE REPEAT PROTEIN 12"/>
    <property type="match status" value="1"/>
</dbReference>
<evidence type="ECO:0000256" key="1">
    <source>
        <dbReference type="ARBA" id="ARBA00022737"/>
    </source>
</evidence>
<sequence length="716" mass="78948">MEDIKGFDNFLKNVDEISELVKELSSADTTSHAGAVERADSWLEASKRKECQTGAVNRTVINSNPSAAEVPAAGTGFSSGPGSSQEAFMGILEKDAEERSKRRRSKEEKAKVLKTRGNTAFSQGDYEAAVQFYTEGLQQLRDMLELYTNRAQALIRLQKYAEAITDCEWALKCNEKSVKAYVHMGRARLGLHDYAKARECYEKILEIAPERAAMVKEYLSQVESAERRECEERRAWEECQKVQEEAKSMATAATVTGGLLEILQKLGRPDEMSLYYCGGVELLSHAITDCTGQTIFRLHNGFSVINDNNTIARCLLQKSQEPCAVDLCLAVLKLWKVVCQGNETNQQLLMEWACVRESLVCLLVSSSVAVRRECVTLLILYSHTPHGRSLLTDNLDLHTLVEHLMKCLLSAGESAQDTMVLSVLESLAQEKKFCQQIREDLSSIVSPFTCILRSTSGQNQRMLSLSISVIGRLIHDDVIRKTVSSSHECWEAFLVAMEQWISREYRDALYPLLGLMINLSSDHSPAIQDCAVVCSSRCCDLLTDPSGGIITRAVGLLSRLLPQSPAALEAAVQFGVVKKLLKILKAPGQDSTKYSIRALAQCTAGSLDARQQLASMDRRLQVLRRLVCEGDESVAGNAALCLGHCVSVPGVARGLLETDCILLLLRHAAADANADALQRNAAIALARLCQADPQHMVRLRELHGLGILHSCMKLIA</sequence>
<dbReference type="Pfam" id="PF07719">
    <property type="entry name" value="TPR_2"/>
    <property type="match status" value="1"/>
</dbReference>
<dbReference type="CTD" id="54970"/>
<dbReference type="GO" id="GO:0061371">
    <property type="term" value="P:determination of heart left/right asymmetry"/>
    <property type="evidence" value="ECO:0007669"/>
    <property type="project" value="Ensembl"/>
</dbReference>
<dbReference type="InterPro" id="IPR011989">
    <property type="entry name" value="ARM-like"/>
</dbReference>
<dbReference type="Gene3D" id="1.25.10.10">
    <property type="entry name" value="Leucine-rich Repeat Variant"/>
    <property type="match status" value="1"/>
</dbReference>
<proteinExistence type="predicted"/>
<dbReference type="GO" id="GO:0005737">
    <property type="term" value="C:cytoplasm"/>
    <property type="evidence" value="ECO:0007669"/>
    <property type="project" value="TreeGrafter"/>
</dbReference>
<dbReference type="Gene3D" id="1.25.40.10">
    <property type="entry name" value="Tetratricopeptide repeat domain"/>
    <property type="match status" value="1"/>
</dbReference>
<dbReference type="GO" id="GO:0070286">
    <property type="term" value="P:axonemal dynein complex assembly"/>
    <property type="evidence" value="ECO:0007669"/>
    <property type="project" value="TreeGrafter"/>
</dbReference>
<dbReference type="InterPro" id="IPR019734">
    <property type="entry name" value="TPR_rpt"/>
</dbReference>
<organism evidence="3 4">
    <name type="scientific">Clupea harengus</name>
    <name type="common">Atlantic herring</name>
    <dbReference type="NCBI Taxonomy" id="7950"/>
    <lineage>
        <taxon>Eukaryota</taxon>
        <taxon>Metazoa</taxon>
        <taxon>Chordata</taxon>
        <taxon>Craniata</taxon>
        <taxon>Vertebrata</taxon>
        <taxon>Euteleostomi</taxon>
        <taxon>Actinopterygii</taxon>
        <taxon>Neopterygii</taxon>
        <taxon>Teleostei</taxon>
        <taxon>Clupei</taxon>
        <taxon>Clupeiformes</taxon>
        <taxon>Clupeoidei</taxon>
        <taxon>Clupeidae</taxon>
        <taxon>Clupea</taxon>
    </lineage>
</organism>
<dbReference type="SUPFAM" id="SSF48452">
    <property type="entry name" value="TPR-like"/>
    <property type="match status" value="1"/>
</dbReference>
<dbReference type="SMART" id="SM00028">
    <property type="entry name" value="TPR"/>
    <property type="match status" value="3"/>
</dbReference>
<keyword evidence="3" id="KW-1185">Reference proteome</keyword>
<keyword evidence="2" id="KW-0802">TPR repeat</keyword>
<dbReference type="GeneID" id="105903787"/>
<evidence type="ECO:0000256" key="2">
    <source>
        <dbReference type="ARBA" id="ARBA00022803"/>
    </source>
</evidence>